<dbReference type="AlphaFoldDB" id="N6ZYZ1"/>
<comment type="caution">
    <text evidence="1">The sequence shown here is derived from an EMBL/GenBank/DDBJ whole genome shotgun (WGS) entry which is preliminary data.</text>
</comment>
<name>N6ZYZ1_9RHOO</name>
<keyword evidence="2" id="KW-1185">Reference proteome</keyword>
<accession>N6ZYZ1</accession>
<protein>
    <submittedName>
        <fullName evidence="1">Prevent-host-death family protein</fullName>
    </submittedName>
</protein>
<dbReference type="Proteomes" id="UP000013047">
    <property type="component" value="Unassembled WGS sequence"/>
</dbReference>
<dbReference type="RefSeq" id="WP_004361481.1">
    <property type="nucleotide sequence ID" value="NZ_AMXF01000052.1"/>
</dbReference>
<evidence type="ECO:0000313" key="2">
    <source>
        <dbReference type="Proteomes" id="UP000013047"/>
    </source>
</evidence>
<sequence length="86" mass="9777">MSLRIGMLELRAKLAEYLESSTPIEVTRLGQTIGLYIPVPKHPNQSERAALIEAGRRMQLEMTRLGITEDELPLDFKAWRKNQNAA</sequence>
<dbReference type="EMBL" id="AMXF01000052">
    <property type="protein sequence ID" value="ENO97334.1"/>
    <property type="molecule type" value="Genomic_DNA"/>
</dbReference>
<proteinExistence type="predicted"/>
<reference evidence="1 2" key="1">
    <citation type="submission" date="2012-09" db="EMBL/GenBank/DDBJ databases">
        <title>Draft Genome Sequences of 6 Strains from Genus Thauera.</title>
        <authorList>
            <person name="Liu B."/>
            <person name="Shapleigh J.P."/>
            <person name="Frostegard A.H."/>
        </authorList>
    </citation>
    <scope>NUCLEOTIDE SEQUENCE [LARGE SCALE GENOMIC DNA]</scope>
    <source>
        <strain evidence="1 2">B4P</strain>
    </source>
</reference>
<gene>
    <name evidence="1" type="ORF">C667_09407</name>
</gene>
<dbReference type="OrthoDB" id="122087at2"/>
<evidence type="ECO:0000313" key="1">
    <source>
        <dbReference type="EMBL" id="ENO97334.1"/>
    </source>
</evidence>
<organism evidence="1 2">
    <name type="scientific">Thauera phenylacetica B4P</name>
    <dbReference type="NCBI Taxonomy" id="1234382"/>
    <lineage>
        <taxon>Bacteria</taxon>
        <taxon>Pseudomonadati</taxon>
        <taxon>Pseudomonadota</taxon>
        <taxon>Betaproteobacteria</taxon>
        <taxon>Rhodocyclales</taxon>
        <taxon>Zoogloeaceae</taxon>
        <taxon>Thauera</taxon>
    </lineage>
</organism>